<dbReference type="InParanoid" id="B8CF40"/>
<dbReference type="EMBL" id="CM000652">
    <property type="protein sequence ID" value="EED88140.1"/>
    <property type="molecule type" value="Genomic_DNA"/>
</dbReference>
<dbReference type="RefSeq" id="XP_002294780.1">
    <property type="nucleotide sequence ID" value="XM_002294744.1"/>
</dbReference>
<accession>B8CF40</accession>
<reference evidence="1 2" key="2">
    <citation type="journal article" date="2008" name="Nature">
        <title>The Phaeodactylum genome reveals the evolutionary history of diatom genomes.</title>
        <authorList>
            <person name="Bowler C."/>
            <person name="Allen A.E."/>
            <person name="Badger J.H."/>
            <person name="Grimwood J."/>
            <person name="Jabbari K."/>
            <person name="Kuo A."/>
            <person name="Maheswari U."/>
            <person name="Martens C."/>
            <person name="Maumus F."/>
            <person name="Otillar R.P."/>
            <person name="Rayko E."/>
            <person name="Salamov A."/>
            <person name="Vandepoele K."/>
            <person name="Beszteri B."/>
            <person name="Gruber A."/>
            <person name="Heijde M."/>
            <person name="Katinka M."/>
            <person name="Mock T."/>
            <person name="Valentin K."/>
            <person name="Verret F."/>
            <person name="Berges J.A."/>
            <person name="Brownlee C."/>
            <person name="Cadoret J.P."/>
            <person name="Chiovitti A."/>
            <person name="Choi C.J."/>
            <person name="Coesel S."/>
            <person name="De Martino A."/>
            <person name="Detter J.C."/>
            <person name="Durkin C."/>
            <person name="Falciatore A."/>
            <person name="Fournet J."/>
            <person name="Haruta M."/>
            <person name="Huysman M.J."/>
            <person name="Jenkins B.D."/>
            <person name="Jiroutova K."/>
            <person name="Jorgensen R.E."/>
            <person name="Joubert Y."/>
            <person name="Kaplan A."/>
            <person name="Kroger N."/>
            <person name="Kroth P.G."/>
            <person name="La Roche J."/>
            <person name="Lindquist E."/>
            <person name="Lommer M."/>
            <person name="Martin-Jezequel V."/>
            <person name="Lopez P.J."/>
            <person name="Lucas S."/>
            <person name="Mangogna M."/>
            <person name="McGinnis K."/>
            <person name="Medlin L.K."/>
            <person name="Montsant A."/>
            <person name="Oudot-Le Secq M.P."/>
            <person name="Napoli C."/>
            <person name="Obornik M."/>
            <person name="Parker M.S."/>
            <person name="Petit J.L."/>
            <person name="Porcel B.M."/>
            <person name="Poulsen N."/>
            <person name="Robison M."/>
            <person name="Rychlewski L."/>
            <person name="Rynearson T.A."/>
            <person name="Schmutz J."/>
            <person name="Shapiro H."/>
            <person name="Siaut M."/>
            <person name="Stanley M."/>
            <person name="Sussman M.R."/>
            <person name="Taylor A.R."/>
            <person name="Vardi A."/>
            <person name="von Dassow P."/>
            <person name="Vyverman W."/>
            <person name="Willis A."/>
            <person name="Wyrwicz L.S."/>
            <person name="Rokhsar D.S."/>
            <person name="Weissenbach J."/>
            <person name="Armbrust E.V."/>
            <person name="Green B.R."/>
            <person name="Van de Peer Y."/>
            <person name="Grigoriev I.V."/>
        </authorList>
    </citation>
    <scope>NUCLEOTIDE SEQUENCE [LARGE SCALE GENOMIC DNA]</scope>
    <source>
        <strain evidence="1 2">CCMP1335</strain>
    </source>
</reference>
<dbReference type="HOGENOM" id="CLU_1398882_0_0_1"/>
<dbReference type="AlphaFoldDB" id="B8CF40"/>
<gene>
    <name evidence="1" type="ORF">THAPSDRAFT_11633</name>
</gene>
<keyword evidence="2" id="KW-1185">Reference proteome</keyword>
<proteinExistence type="predicted"/>
<sequence length="195" mass="22273">MLFQVASRRRSDDDLIVEFPKIPRESSCREKVVKEEMLISSQYNHSQSNQVSFSPNSILHRYSNPKVHEQDTWLSKDEYRALRRNVKADVSAVRNDKYTNKDDDDIEILGISHLICVQTLKEILKNQKMHVIAVMKEQARQLELGVYDIEYLREVSEVHSMASKVNASVNGLSVAAECNASRERGIKRGRAALAA</sequence>
<dbReference type="Proteomes" id="UP000001449">
    <property type="component" value="Chromosome 20"/>
</dbReference>
<name>B8CF40_THAPS</name>
<evidence type="ECO:0000313" key="1">
    <source>
        <dbReference type="EMBL" id="EED88140.1"/>
    </source>
</evidence>
<organism evidence="1 2">
    <name type="scientific">Thalassiosira pseudonana</name>
    <name type="common">Marine diatom</name>
    <name type="synonym">Cyclotella nana</name>
    <dbReference type="NCBI Taxonomy" id="35128"/>
    <lineage>
        <taxon>Eukaryota</taxon>
        <taxon>Sar</taxon>
        <taxon>Stramenopiles</taxon>
        <taxon>Ochrophyta</taxon>
        <taxon>Bacillariophyta</taxon>
        <taxon>Coscinodiscophyceae</taxon>
        <taxon>Thalassiosirophycidae</taxon>
        <taxon>Thalassiosirales</taxon>
        <taxon>Thalassiosiraceae</taxon>
        <taxon>Thalassiosira</taxon>
    </lineage>
</organism>
<protein>
    <submittedName>
        <fullName evidence="1">Uncharacterized protein</fullName>
    </submittedName>
</protein>
<dbReference type="KEGG" id="tps:THAPSDRAFT_11633"/>
<dbReference type="GeneID" id="7447785"/>
<reference evidence="1 2" key="1">
    <citation type="journal article" date="2004" name="Science">
        <title>The genome of the diatom Thalassiosira pseudonana: ecology, evolution, and metabolism.</title>
        <authorList>
            <person name="Armbrust E.V."/>
            <person name="Berges J.A."/>
            <person name="Bowler C."/>
            <person name="Green B.R."/>
            <person name="Martinez D."/>
            <person name="Putnam N.H."/>
            <person name="Zhou S."/>
            <person name="Allen A.E."/>
            <person name="Apt K.E."/>
            <person name="Bechner M."/>
            <person name="Brzezinski M.A."/>
            <person name="Chaal B.K."/>
            <person name="Chiovitti A."/>
            <person name="Davis A.K."/>
            <person name="Demarest M.S."/>
            <person name="Detter J.C."/>
            <person name="Glavina T."/>
            <person name="Goodstein D."/>
            <person name="Hadi M.Z."/>
            <person name="Hellsten U."/>
            <person name="Hildebrand M."/>
            <person name="Jenkins B.D."/>
            <person name="Jurka J."/>
            <person name="Kapitonov V.V."/>
            <person name="Kroger N."/>
            <person name="Lau W.W."/>
            <person name="Lane T.W."/>
            <person name="Larimer F.W."/>
            <person name="Lippmeier J.C."/>
            <person name="Lucas S."/>
            <person name="Medina M."/>
            <person name="Montsant A."/>
            <person name="Obornik M."/>
            <person name="Parker M.S."/>
            <person name="Palenik B."/>
            <person name="Pazour G.J."/>
            <person name="Richardson P.M."/>
            <person name="Rynearson T.A."/>
            <person name="Saito M.A."/>
            <person name="Schwartz D.C."/>
            <person name="Thamatrakoln K."/>
            <person name="Valentin K."/>
            <person name="Vardi A."/>
            <person name="Wilkerson F.P."/>
            <person name="Rokhsar D.S."/>
        </authorList>
    </citation>
    <scope>NUCLEOTIDE SEQUENCE [LARGE SCALE GENOMIC DNA]</scope>
    <source>
        <strain evidence="1 2">CCMP1335</strain>
    </source>
</reference>
<dbReference type="PaxDb" id="35128-Thaps11633"/>
<evidence type="ECO:0000313" key="2">
    <source>
        <dbReference type="Proteomes" id="UP000001449"/>
    </source>
</evidence>